<accession>A0A9X8H1Q4</accession>
<reference evidence="1 5" key="1">
    <citation type="journal article" date="2018" name="J. Invertebr. Pathol.">
        <title>New genotyping method for the causative agent of crayfish plague (Aphanomyces astaci) based on whole genome data.</title>
        <authorList>
            <person name="Minardi D."/>
            <person name="Studholme D.J."/>
            <person name="van der Giezen M."/>
            <person name="Pretto T."/>
            <person name="Oidtmann B."/>
        </authorList>
    </citation>
    <scope>NUCLEOTIDE SEQUENCE [LARGE SCALE GENOMIC DNA]</scope>
    <source>
        <strain evidence="1 5">KB13</strain>
    </source>
</reference>
<organism evidence="1 5">
    <name type="scientific">Aphanomyces astaci</name>
    <name type="common">Crayfish plague agent</name>
    <dbReference type="NCBI Taxonomy" id="112090"/>
    <lineage>
        <taxon>Eukaryota</taxon>
        <taxon>Sar</taxon>
        <taxon>Stramenopiles</taxon>
        <taxon>Oomycota</taxon>
        <taxon>Saprolegniomycetes</taxon>
        <taxon>Saprolegniales</taxon>
        <taxon>Verrucalvaceae</taxon>
        <taxon>Aphanomyces</taxon>
    </lineage>
</organism>
<proteinExistence type="predicted"/>
<sequence>MTVANIAPCSDVPLPSLHPAIAPSYPRTILSPRHRFPATSYPRNILSPQHLVPATSCPRNILSANHIVSAQHHVREPHRVPAPQ</sequence>
<dbReference type="EMBL" id="QUTI01009806">
    <property type="protein sequence ID" value="RLO13016.1"/>
    <property type="molecule type" value="Genomic_DNA"/>
</dbReference>
<name>A0A9X8H1Q4_APHAT</name>
<comment type="caution">
    <text evidence="1">The sequence shown here is derived from an EMBL/GenBank/DDBJ whole genome shotgun (WGS) entry which is preliminary data.</text>
</comment>
<dbReference type="EMBL" id="QUTI01023896">
    <property type="protein sequence ID" value="RLO07143.1"/>
    <property type="molecule type" value="Genomic_DNA"/>
</dbReference>
<dbReference type="AlphaFoldDB" id="A0A9X8H1Q4"/>
<evidence type="ECO:0000313" key="4">
    <source>
        <dbReference type="EMBL" id="RLO13770.1"/>
    </source>
</evidence>
<evidence type="ECO:0000313" key="3">
    <source>
        <dbReference type="EMBL" id="RLO13016.1"/>
    </source>
</evidence>
<evidence type="ECO:0000313" key="2">
    <source>
        <dbReference type="EMBL" id="RLO07143.1"/>
    </source>
</evidence>
<gene>
    <name evidence="3" type="ORF">DYB28_012135</name>
    <name evidence="1" type="ORF">DYB28_012142</name>
    <name evidence="2" type="ORF">DYB28_013369</name>
    <name evidence="4" type="ORF">DYB28_016025</name>
</gene>
<evidence type="ECO:0000313" key="5">
    <source>
        <dbReference type="Proteomes" id="UP000275652"/>
    </source>
</evidence>
<protein>
    <submittedName>
        <fullName evidence="1">Uncharacterized protein</fullName>
    </submittedName>
</protein>
<dbReference type="EMBL" id="QUTI01002875">
    <property type="protein sequence ID" value="RLO13770.1"/>
    <property type="molecule type" value="Genomic_DNA"/>
</dbReference>
<evidence type="ECO:0000313" key="1">
    <source>
        <dbReference type="EMBL" id="RLN75474.1"/>
    </source>
</evidence>
<dbReference type="Proteomes" id="UP000275652">
    <property type="component" value="Unassembled WGS sequence"/>
</dbReference>
<dbReference type="EMBL" id="QUTI01065630">
    <property type="protein sequence ID" value="RLN75474.1"/>
    <property type="molecule type" value="Genomic_DNA"/>
</dbReference>